<dbReference type="SMART" id="SM00829">
    <property type="entry name" value="PKS_ER"/>
    <property type="match status" value="1"/>
</dbReference>
<organism evidence="4 5">
    <name type="scientific">Amycolatopsis rubida</name>
    <dbReference type="NCBI Taxonomy" id="112413"/>
    <lineage>
        <taxon>Bacteria</taxon>
        <taxon>Bacillati</taxon>
        <taxon>Actinomycetota</taxon>
        <taxon>Actinomycetes</taxon>
        <taxon>Pseudonocardiales</taxon>
        <taxon>Pseudonocardiaceae</taxon>
        <taxon>Amycolatopsis</taxon>
    </lineage>
</organism>
<dbReference type="GO" id="GO:0016651">
    <property type="term" value="F:oxidoreductase activity, acting on NAD(P)H"/>
    <property type="evidence" value="ECO:0007669"/>
    <property type="project" value="TreeGrafter"/>
</dbReference>
<dbReference type="SUPFAM" id="SSF50129">
    <property type="entry name" value="GroES-like"/>
    <property type="match status" value="1"/>
</dbReference>
<dbReference type="GO" id="GO:0070402">
    <property type="term" value="F:NADPH binding"/>
    <property type="evidence" value="ECO:0007669"/>
    <property type="project" value="TreeGrafter"/>
</dbReference>
<dbReference type="PANTHER" id="PTHR48106">
    <property type="entry name" value="QUINONE OXIDOREDUCTASE PIG3-RELATED"/>
    <property type="match status" value="1"/>
</dbReference>
<evidence type="ECO:0000256" key="1">
    <source>
        <dbReference type="ARBA" id="ARBA00022857"/>
    </source>
</evidence>
<name>A0A1I5F7V7_9PSEU</name>
<feature type="domain" description="Enoyl reductase (ER)" evidence="3">
    <location>
        <begin position="10"/>
        <end position="319"/>
    </location>
</feature>
<dbReference type="Gene3D" id="3.40.50.720">
    <property type="entry name" value="NAD(P)-binding Rossmann-like Domain"/>
    <property type="match status" value="1"/>
</dbReference>
<dbReference type="Proteomes" id="UP000199137">
    <property type="component" value="Unassembled WGS sequence"/>
</dbReference>
<dbReference type="InterPro" id="IPR013154">
    <property type="entry name" value="ADH-like_N"/>
</dbReference>
<keyword evidence="2" id="KW-0560">Oxidoreductase</keyword>
<evidence type="ECO:0000313" key="5">
    <source>
        <dbReference type="Proteomes" id="UP000199137"/>
    </source>
</evidence>
<dbReference type="InterPro" id="IPR036291">
    <property type="entry name" value="NAD(P)-bd_dom_sf"/>
</dbReference>
<dbReference type="InterPro" id="IPR011032">
    <property type="entry name" value="GroES-like_sf"/>
</dbReference>
<evidence type="ECO:0000259" key="3">
    <source>
        <dbReference type="SMART" id="SM00829"/>
    </source>
</evidence>
<dbReference type="InterPro" id="IPR020843">
    <property type="entry name" value="ER"/>
</dbReference>
<dbReference type="EMBL" id="FOWC01000001">
    <property type="protein sequence ID" value="SFO19847.1"/>
    <property type="molecule type" value="Genomic_DNA"/>
</dbReference>
<dbReference type="Gene3D" id="3.90.180.10">
    <property type="entry name" value="Medium-chain alcohol dehydrogenases, catalytic domain"/>
    <property type="match status" value="1"/>
</dbReference>
<protein>
    <submittedName>
        <fullName evidence="4">NADPH:quinone reductase</fullName>
    </submittedName>
</protein>
<dbReference type="Pfam" id="PF08240">
    <property type="entry name" value="ADH_N"/>
    <property type="match status" value="1"/>
</dbReference>
<dbReference type="AlphaFoldDB" id="A0A1I5F7V7"/>
<dbReference type="SUPFAM" id="SSF51735">
    <property type="entry name" value="NAD(P)-binding Rossmann-fold domains"/>
    <property type="match status" value="1"/>
</dbReference>
<dbReference type="Pfam" id="PF13602">
    <property type="entry name" value="ADH_zinc_N_2"/>
    <property type="match status" value="1"/>
</dbReference>
<reference evidence="5" key="1">
    <citation type="submission" date="2016-10" db="EMBL/GenBank/DDBJ databases">
        <authorList>
            <person name="Varghese N."/>
            <person name="Submissions S."/>
        </authorList>
    </citation>
    <scope>NUCLEOTIDE SEQUENCE [LARGE SCALE GENOMIC DNA]</scope>
    <source>
        <strain evidence="5">DSM 44637</strain>
    </source>
</reference>
<evidence type="ECO:0000256" key="2">
    <source>
        <dbReference type="ARBA" id="ARBA00023002"/>
    </source>
</evidence>
<gene>
    <name evidence="4" type="ORF">SAMN05421854_101989</name>
</gene>
<dbReference type="PANTHER" id="PTHR48106:SF18">
    <property type="entry name" value="QUINONE OXIDOREDUCTASE PIG3"/>
    <property type="match status" value="1"/>
</dbReference>
<dbReference type="OrthoDB" id="3727682at2"/>
<proteinExistence type="predicted"/>
<evidence type="ECO:0000313" key="4">
    <source>
        <dbReference type="EMBL" id="SFO19847.1"/>
    </source>
</evidence>
<accession>A0A1I5F7V7</accession>
<keyword evidence="1" id="KW-0521">NADP</keyword>
<dbReference type="STRING" id="112413.SAMN05421854_101989"/>
<sequence length="321" mass="33211">MKAVRFDHYGDVDVLDVRDVDDPVAAPGQVVVKVRAAAANPGDIYVREGLAEQAWALRARLSGRASDTPLPSMTFPAGQGTDLAGQIVAVGAGVERWHVGDDVLGWSDERVSHAELVAVAADHLVAKPAGMSWEVAGSMYVAPMAALASVETVSPVPGETIVVSGAAGAVGVVAVQLARRTGAAVIGLTSQANHAWMRDHGITPVTYGDGQAARIRSAAGGRVDAFIDTFGADYVDLAHELGVPAKRVNTVVDFHAALDGRAGIAGTNDAGGAAGLQRLVDLVATGELDIPIAATYPLTNVRKAYQLVAERRTHGKIVLVP</sequence>